<evidence type="ECO:0000259" key="1">
    <source>
        <dbReference type="PROSITE" id="PS50003"/>
    </source>
</evidence>
<reference evidence="3" key="1">
    <citation type="submission" date="2025-08" db="UniProtKB">
        <authorList>
            <consortium name="RefSeq"/>
        </authorList>
    </citation>
    <scope>IDENTIFICATION</scope>
</reference>
<dbReference type="STRING" id="121845.A0A3Q0IRB2"/>
<dbReference type="InterPro" id="IPR001849">
    <property type="entry name" value="PH_domain"/>
</dbReference>
<gene>
    <name evidence="3" type="primary">LOC103505883</name>
</gene>
<evidence type="ECO:0000313" key="3">
    <source>
        <dbReference type="RefSeq" id="XP_026676885.1"/>
    </source>
</evidence>
<dbReference type="PaxDb" id="121845-A0A3Q0IRB2"/>
<dbReference type="Pfam" id="PF16457">
    <property type="entry name" value="PH_12"/>
    <property type="match status" value="1"/>
</dbReference>
<keyword evidence="2" id="KW-1185">Reference proteome</keyword>
<dbReference type="AlphaFoldDB" id="A0A3Q0IRB2"/>
<proteinExistence type="predicted"/>
<feature type="domain" description="PH" evidence="1">
    <location>
        <begin position="1"/>
        <end position="37"/>
    </location>
</feature>
<dbReference type="PROSITE" id="PS50003">
    <property type="entry name" value="PH_DOMAIN"/>
    <property type="match status" value="1"/>
</dbReference>
<dbReference type="Gene3D" id="6.10.10.90">
    <property type="match status" value="1"/>
</dbReference>
<evidence type="ECO:0000313" key="2">
    <source>
        <dbReference type="Proteomes" id="UP000079169"/>
    </source>
</evidence>
<dbReference type="Proteomes" id="UP000079169">
    <property type="component" value="Unplaced"/>
</dbReference>
<organism evidence="2 3">
    <name type="scientific">Diaphorina citri</name>
    <name type="common">Asian citrus psyllid</name>
    <dbReference type="NCBI Taxonomy" id="121845"/>
    <lineage>
        <taxon>Eukaryota</taxon>
        <taxon>Metazoa</taxon>
        <taxon>Ecdysozoa</taxon>
        <taxon>Arthropoda</taxon>
        <taxon>Hexapoda</taxon>
        <taxon>Insecta</taxon>
        <taxon>Pterygota</taxon>
        <taxon>Neoptera</taxon>
        <taxon>Paraneoptera</taxon>
        <taxon>Hemiptera</taxon>
        <taxon>Sternorrhyncha</taxon>
        <taxon>Psylloidea</taxon>
        <taxon>Psyllidae</taxon>
        <taxon>Diaphorininae</taxon>
        <taxon>Diaphorina</taxon>
    </lineage>
</organism>
<protein>
    <submittedName>
        <fullName evidence="3">Engulfment and cell motility protein 1-like</fullName>
    </submittedName>
</protein>
<dbReference type="GeneID" id="103505883"/>
<name>A0A3Q0IRB2_DIACI</name>
<dbReference type="RefSeq" id="XP_026676885.1">
    <property type="nucleotide sequence ID" value="XM_026821084.1"/>
</dbReference>
<feature type="non-terminal residue" evidence="3">
    <location>
        <position position="1"/>
    </location>
</feature>
<sequence>LAFSLTLDSVEITSLDFVAPDEEVFDYWTDGINALLGNKMTSKEADNDLETLLSMEIKIRLLDAEGVEIPHHPPEVPEEPRNYDFNF</sequence>
<accession>A0A3Q0IRB2</accession>
<dbReference type="KEGG" id="dci:103505883"/>